<evidence type="ECO:0000313" key="2">
    <source>
        <dbReference type="EMBL" id="RYN73981.1"/>
    </source>
</evidence>
<dbReference type="EMBL" id="PDXD01000019">
    <property type="protein sequence ID" value="RYN73981.1"/>
    <property type="molecule type" value="Genomic_DNA"/>
</dbReference>
<evidence type="ECO:0000313" key="3">
    <source>
        <dbReference type="Proteomes" id="UP000291422"/>
    </source>
</evidence>
<feature type="coiled-coil region" evidence="1">
    <location>
        <begin position="368"/>
        <end position="428"/>
    </location>
</feature>
<feature type="coiled-coil region" evidence="1">
    <location>
        <begin position="218"/>
        <end position="245"/>
    </location>
</feature>
<keyword evidence="1" id="KW-0175">Coiled coil</keyword>
<evidence type="ECO:0000256" key="1">
    <source>
        <dbReference type="SAM" id="Coils"/>
    </source>
</evidence>
<organism evidence="2 3">
    <name type="scientific">Alternaria alternata</name>
    <name type="common">Alternaria rot fungus</name>
    <name type="synonym">Torula alternata</name>
    <dbReference type="NCBI Taxonomy" id="5599"/>
    <lineage>
        <taxon>Eukaryota</taxon>
        <taxon>Fungi</taxon>
        <taxon>Dikarya</taxon>
        <taxon>Ascomycota</taxon>
        <taxon>Pezizomycotina</taxon>
        <taxon>Dothideomycetes</taxon>
        <taxon>Pleosporomycetidae</taxon>
        <taxon>Pleosporales</taxon>
        <taxon>Pleosporineae</taxon>
        <taxon>Pleosporaceae</taxon>
        <taxon>Alternaria</taxon>
        <taxon>Alternaria sect. Alternaria</taxon>
        <taxon>Alternaria alternata complex</taxon>
    </lineage>
</organism>
<reference evidence="3" key="1">
    <citation type="journal article" date="2019" name="bioRxiv">
        <title>Genomics, evolutionary history and diagnostics of the Alternaria alternata species group including apple and Asian pear pathotypes.</title>
        <authorList>
            <person name="Armitage A.D."/>
            <person name="Cockerton H.M."/>
            <person name="Sreenivasaprasad S."/>
            <person name="Woodhall J.W."/>
            <person name="Lane C.R."/>
            <person name="Harrison R.J."/>
            <person name="Clarkson J.P."/>
        </authorList>
    </citation>
    <scope>NUCLEOTIDE SEQUENCE [LARGE SCALE GENOMIC DNA]</scope>
    <source>
        <strain evidence="3">FERA 1177</strain>
    </source>
</reference>
<protein>
    <submittedName>
        <fullName evidence="2">Uncharacterized protein</fullName>
    </submittedName>
</protein>
<sequence length="525" mass="58822">MIHDLIDLDGDSASLKSTTNGLVGKMTLANKGVEPTHRDSFSDLASMMRAKKLYTPISTPAPPPQPLTVAPNGPRFASRVQSGSSIFSPLARSFQPTESVAAFLQEQELAAPPLVASEPILEYRPENMRLFETMAEAIISYKSDDDSECDHHRRRRSPSPLCKQPLLISGLELPAGVGPPHPPTPTESLQYSPSGFRFDQEAVVRVTKQNWESLGKELNTIKKQKLELESQLSTLETNNAVLRDVDHDISVRLGKLKYQNEANKAQKAAMGRSLSEKEIKIKTQQLEIDELKGHIKTTENALSAKDHELENLRQKMKESERTIDRVTRERDEASRAWTNSVDHLNRARNLADTLAQREKLITDLRHQIVAEQLKVAGLEDDLEAAQEKSNQADIDDVKSKLMEKTSTCDRQRNQLKMIEAQLSQSQSRLMKITNHGESLCGAAHVVKPSGTSKLPKLVISCVECYNKNLPCDNGARCRNCVENNTQCARWRCSLKHKYGECPLTPCPLSHDSQGWLVLRTERPEW</sequence>
<dbReference type="AlphaFoldDB" id="A0A4Q4NCI9"/>
<gene>
    <name evidence="2" type="ORF">AA0117_g7395</name>
</gene>
<comment type="caution">
    <text evidence="2">The sequence shown here is derived from an EMBL/GenBank/DDBJ whole genome shotgun (WGS) entry which is preliminary data.</text>
</comment>
<dbReference type="Proteomes" id="UP000291422">
    <property type="component" value="Unassembled WGS sequence"/>
</dbReference>
<dbReference type="VEuPathDB" id="FungiDB:CC77DRAFT_941004"/>
<accession>A0A4Q4NCI9</accession>
<proteinExistence type="predicted"/>
<feature type="coiled-coil region" evidence="1">
    <location>
        <begin position="274"/>
        <end position="336"/>
    </location>
</feature>
<name>A0A4Q4NCI9_ALTAL</name>